<protein>
    <submittedName>
        <fullName evidence="1">Uncharacterized protein</fullName>
    </submittedName>
</protein>
<sequence length="79" mass="9162">MTETTPGWRASPSFRTIRGRLDTTCDLTSKKAPSTTDLQRNLVSNLEQLRPRNLTTRPPRPPKTLEELPIRHCLLFEFR</sequence>
<name>A0A4Y2WRR6_ARAVE</name>
<gene>
    <name evidence="1" type="ORF">AVEN_148574_1</name>
</gene>
<keyword evidence="2" id="KW-1185">Reference proteome</keyword>
<reference evidence="1 2" key="1">
    <citation type="journal article" date="2019" name="Sci. Rep.">
        <title>Orb-weaving spider Araneus ventricosus genome elucidates the spidroin gene catalogue.</title>
        <authorList>
            <person name="Kono N."/>
            <person name="Nakamura H."/>
            <person name="Ohtoshi R."/>
            <person name="Moran D.A.P."/>
            <person name="Shinohara A."/>
            <person name="Yoshida Y."/>
            <person name="Fujiwara M."/>
            <person name="Mori M."/>
            <person name="Tomita M."/>
            <person name="Arakawa K."/>
        </authorList>
    </citation>
    <scope>NUCLEOTIDE SEQUENCE [LARGE SCALE GENOMIC DNA]</scope>
</reference>
<dbReference type="Proteomes" id="UP000499080">
    <property type="component" value="Unassembled WGS sequence"/>
</dbReference>
<dbReference type="EMBL" id="BGPR01063740">
    <property type="protein sequence ID" value="GBO38892.1"/>
    <property type="molecule type" value="Genomic_DNA"/>
</dbReference>
<proteinExistence type="predicted"/>
<evidence type="ECO:0000313" key="2">
    <source>
        <dbReference type="Proteomes" id="UP000499080"/>
    </source>
</evidence>
<accession>A0A4Y2WRR6</accession>
<comment type="caution">
    <text evidence="1">The sequence shown here is derived from an EMBL/GenBank/DDBJ whole genome shotgun (WGS) entry which is preliminary data.</text>
</comment>
<dbReference type="AlphaFoldDB" id="A0A4Y2WRR6"/>
<organism evidence="1 2">
    <name type="scientific">Araneus ventricosus</name>
    <name type="common">Orbweaver spider</name>
    <name type="synonym">Epeira ventricosa</name>
    <dbReference type="NCBI Taxonomy" id="182803"/>
    <lineage>
        <taxon>Eukaryota</taxon>
        <taxon>Metazoa</taxon>
        <taxon>Ecdysozoa</taxon>
        <taxon>Arthropoda</taxon>
        <taxon>Chelicerata</taxon>
        <taxon>Arachnida</taxon>
        <taxon>Araneae</taxon>
        <taxon>Araneomorphae</taxon>
        <taxon>Entelegynae</taxon>
        <taxon>Araneoidea</taxon>
        <taxon>Araneidae</taxon>
        <taxon>Araneus</taxon>
    </lineage>
</organism>
<evidence type="ECO:0000313" key="1">
    <source>
        <dbReference type="EMBL" id="GBO38892.1"/>
    </source>
</evidence>